<evidence type="ECO:0000256" key="1">
    <source>
        <dbReference type="SAM" id="MobiDB-lite"/>
    </source>
</evidence>
<evidence type="ECO:0000313" key="3">
    <source>
        <dbReference type="Proteomes" id="UP001316803"/>
    </source>
</evidence>
<keyword evidence="3" id="KW-1185">Reference proteome</keyword>
<comment type="caution">
    <text evidence="2">The sequence shown here is derived from an EMBL/GenBank/DDBJ whole genome shotgun (WGS) entry which is preliminary data.</text>
</comment>
<protein>
    <submittedName>
        <fullName evidence="2">Uncharacterized protein</fullName>
    </submittedName>
</protein>
<dbReference type="EMBL" id="JAKLMC020000040">
    <property type="protein sequence ID" value="KAK5949021.1"/>
    <property type="molecule type" value="Genomic_DNA"/>
</dbReference>
<feature type="compositionally biased region" description="Basic and acidic residues" evidence="1">
    <location>
        <begin position="104"/>
        <end position="117"/>
    </location>
</feature>
<organism evidence="2 3">
    <name type="scientific">Knufia fluminis</name>
    <dbReference type="NCBI Taxonomy" id="191047"/>
    <lineage>
        <taxon>Eukaryota</taxon>
        <taxon>Fungi</taxon>
        <taxon>Dikarya</taxon>
        <taxon>Ascomycota</taxon>
        <taxon>Pezizomycotina</taxon>
        <taxon>Eurotiomycetes</taxon>
        <taxon>Chaetothyriomycetidae</taxon>
        <taxon>Chaetothyriales</taxon>
        <taxon>Trichomeriaceae</taxon>
        <taxon>Knufia</taxon>
    </lineage>
</organism>
<accession>A0AAN8EKT0</accession>
<dbReference type="Proteomes" id="UP001316803">
    <property type="component" value="Unassembled WGS sequence"/>
</dbReference>
<feature type="compositionally biased region" description="Polar residues" evidence="1">
    <location>
        <begin position="20"/>
        <end position="40"/>
    </location>
</feature>
<sequence>MSIPPTSDPCPSSGFPTFGFATTSSSIGPSNTTVQPTTPMGGSSTIDRLLAHMLHPKTTYSMSSHTSNNVSNTHVEVTLPSGSYTFTGGDGVEFMERFRRAERERDGREAREREVRKVRSGGNDSCTSDGSEGFPLFGFHKAVGGADIEL</sequence>
<name>A0AAN8EKT0_9EURO</name>
<reference evidence="2 3" key="1">
    <citation type="submission" date="2022-12" db="EMBL/GenBank/DDBJ databases">
        <title>Genomic features and morphological characterization of a novel Knufia sp. strain isolated from spacecraft assembly facility.</title>
        <authorList>
            <person name="Teixeira M."/>
            <person name="Chander A.M."/>
            <person name="Stajich J.E."/>
            <person name="Venkateswaran K."/>
        </authorList>
    </citation>
    <scope>NUCLEOTIDE SEQUENCE [LARGE SCALE GENOMIC DNA]</scope>
    <source>
        <strain evidence="2 3">FJI-L2-BK-P2</strain>
    </source>
</reference>
<feature type="region of interest" description="Disordered" evidence="1">
    <location>
        <begin position="1"/>
        <end position="40"/>
    </location>
</feature>
<proteinExistence type="predicted"/>
<evidence type="ECO:0000313" key="2">
    <source>
        <dbReference type="EMBL" id="KAK5949021.1"/>
    </source>
</evidence>
<dbReference type="AlphaFoldDB" id="A0AAN8EKT0"/>
<gene>
    <name evidence="2" type="ORF">OHC33_009942</name>
</gene>
<feature type="region of interest" description="Disordered" evidence="1">
    <location>
        <begin position="104"/>
        <end position="130"/>
    </location>
</feature>